<evidence type="ECO:0000313" key="2">
    <source>
        <dbReference type="EMBL" id="CAD2074429.1"/>
    </source>
</evidence>
<dbReference type="EMBL" id="CAJEWA010000005">
    <property type="protein sequence ID" value="CAD2074429.1"/>
    <property type="molecule type" value="Genomic_DNA"/>
</dbReference>
<dbReference type="Proteomes" id="UP000545588">
    <property type="component" value="Unassembled WGS sequence"/>
</dbReference>
<dbReference type="Pfam" id="PF07872">
    <property type="entry name" value="DUF1659"/>
    <property type="match status" value="1"/>
</dbReference>
<sequence length="67" mass="7635">MIKGVSAKFHYFVMNEEGREVTKNRSLHRLTSATTDDNMNTLASIFENLTGETYSIVEKVVTHIVMK</sequence>
<dbReference type="InterPro" id="IPR012454">
    <property type="entry name" value="DUF1659"/>
</dbReference>
<reference evidence="3 5" key="2">
    <citation type="submission" date="2020-08" db="EMBL/GenBank/DDBJ databases">
        <title>Genomic Encyclopedia of Type Strains, Phase IV (KMG-IV): sequencing the most valuable type-strain genomes for metagenomic binning, comparative biology and taxonomic classification.</title>
        <authorList>
            <person name="Goeker M."/>
        </authorList>
    </citation>
    <scope>NUCLEOTIDE SEQUENCE [LARGE SCALE GENOMIC DNA]</scope>
    <source>
        <strain evidence="3 5">DSM 22419</strain>
    </source>
</reference>
<gene>
    <name evidence="3" type="ORF">HNR41_000662</name>
    <name evidence="2" type="ORF">JEOCOQ751_00943</name>
</gene>
<evidence type="ECO:0000313" key="5">
    <source>
        <dbReference type="Proteomes" id="UP000545588"/>
    </source>
</evidence>
<dbReference type="RefSeq" id="WP_184281723.1">
    <property type="nucleotide sequence ID" value="NZ_BMCO01000001.1"/>
</dbReference>
<reference evidence="2 4" key="1">
    <citation type="submission" date="2020-07" db="EMBL/GenBank/DDBJ databases">
        <authorList>
            <person name="Criscuolo A."/>
        </authorList>
    </citation>
    <scope>NUCLEOTIDE SEQUENCE [LARGE SCALE GENOMIC DNA]</scope>
    <source>
        <strain evidence="2">CIP111751</strain>
    </source>
</reference>
<dbReference type="Proteomes" id="UP000534001">
    <property type="component" value="Unassembled WGS sequence"/>
</dbReference>
<proteinExistence type="predicted"/>
<feature type="domain" description="DUF1659" evidence="1">
    <location>
        <begin position="7"/>
        <end position="65"/>
    </location>
</feature>
<name>A0A6V7RBR1_9STAP</name>
<comment type="caution">
    <text evidence="2">The sequence shown here is derived from an EMBL/GenBank/DDBJ whole genome shotgun (WGS) entry which is preliminary data.</text>
</comment>
<accession>A0A6V7RBR1</accession>
<keyword evidence="5" id="KW-1185">Reference proteome</keyword>
<organism evidence="2 4">
    <name type="scientific">Jeotgalicoccus coquinae</name>
    <dbReference type="NCBI Taxonomy" id="709509"/>
    <lineage>
        <taxon>Bacteria</taxon>
        <taxon>Bacillati</taxon>
        <taxon>Bacillota</taxon>
        <taxon>Bacilli</taxon>
        <taxon>Bacillales</taxon>
        <taxon>Staphylococcaceae</taxon>
        <taxon>Jeotgalicoccus</taxon>
    </lineage>
</organism>
<dbReference type="AlphaFoldDB" id="A0A6V7RBR1"/>
<protein>
    <recommendedName>
        <fullName evidence="1">DUF1659 domain-containing protein</fullName>
    </recommendedName>
</protein>
<evidence type="ECO:0000313" key="4">
    <source>
        <dbReference type="Proteomes" id="UP000534001"/>
    </source>
</evidence>
<evidence type="ECO:0000313" key="3">
    <source>
        <dbReference type="EMBL" id="MBB6422736.1"/>
    </source>
</evidence>
<evidence type="ECO:0000259" key="1">
    <source>
        <dbReference type="Pfam" id="PF07872"/>
    </source>
</evidence>
<dbReference type="EMBL" id="JACHFF010000001">
    <property type="protein sequence ID" value="MBB6422736.1"/>
    <property type="molecule type" value="Genomic_DNA"/>
</dbReference>